<feature type="compositionally biased region" description="Polar residues" evidence="1">
    <location>
        <begin position="213"/>
        <end position="224"/>
    </location>
</feature>
<gene>
    <name evidence="3" type="primary">LOC108077907</name>
</gene>
<feature type="compositionally biased region" description="Pro residues" evidence="1">
    <location>
        <begin position="188"/>
        <end position="198"/>
    </location>
</feature>
<feature type="compositionally biased region" description="Basic and acidic residues" evidence="1">
    <location>
        <begin position="103"/>
        <end position="126"/>
    </location>
</feature>
<evidence type="ECO:0000313" key="3">
    <source>
        <dbReference type="RefSeq" id="XP_017026935.3"/>
    </source>
</evidence>
<protein>
    <submittedName>
        <fullName evidence="3">Brain acid soluble protein 1-like</fullName>
    </submittedName>
</protein>
<feature type="region of interest" description="Disordered" evidence="1">
    <location>
        <begin position="38"/>
        <end position="224"/>
    </location>
</feature>
<proteinExistence type="predicted"/>
<dbReference type="Proteomes" id="UP001652661">
    <property type="component" value="Chromosome 2R"/>
</dbReference>
<dbReference type="GeneID" id="108077907"/>
<sequence length="224" mass="25027">MEFYIKLVKTGFECQSFSNSKSIHSRLNLVQCYSYPDTHNMDGKLTNMKPLTKKQDEKEQNFNIKAEGTPNTEEGTQEKTAPDDKVPRKPLGKRASKPSPKSNEQDQKKKKKQEDSKTKDMAKGFEKPVAAARKLRQIKPPSKPLTKKDQPNNAAPSNPKGPKKETPPGTPTANVGAAPVTPEGRQPPRLPFPTPARPKPVSRLIRDEPLTENRPTTKPNQLEE</sequence>
<reference evidence="3" key="2">
    <citation type="submission" date="2025-08" db="UniProtKB">
        <authorList>
            <consortium name="RefSeq"/>
        </authorList>
    </citation>
    <scope>IDENTIFICATION</scope>
    <source>
        <strain evidence="3">14028-0561.14</strain>
        <tissue evidence="3">Whole fly</tissue>
    </source>
</reference>
<evidence type="ECO:0000256" key="1">
    <source>
        <dbReference type="SAM" id="MobiDB-lite"/>
    </source>
</evidence>
<dbReference type="AlphaFoldDB" id="A0A6P4IF94"/>
<feature type="compositionally biased region" description="Basic and acidic residues" evidence="1">
    <location>
        <begin position="76"/>
        <end position="87"/>
    </location>
</feature>
<organism evidence="2 3">
    <name type="scientific">Drosophila kikkawai</name>
    <name type="common">Fruit fly</name>
    <dbReference type="NCBI Taxonomy" id="30033"/>
    <lineage>
        <taxon>Eukaryota</taxon>
        <taxon>Metazoa</taxon>
        <taxon>Ecdysozoa</taxon>
        <taxon>Arthropoda</taxon>
        <taxon>Hexapoda</taxon>
        <taxon>Insecta</taxon>
        <taxon>Pterygota</taxon>
        <taxon>Neoptera</taxon>
        <taxon>Endopterygota</taxon>
        <taxon>Diptera</taxon>
        <taxon>Brachycera</taxon>
        <taxon>Muscomorpha</taxon>
        <taxon>Ephydroidea</taxon>
        <taxon>Drosophilidae</taxon>
        <taxon>Drosophila</taxon>
        <taxon>Sophophora</taxon>
    </lineage>
</organism>
<reference evidence="2" key="1">
    <citation type="submission" date="2025-05" db="UniProtKB">
        <authorList>
            <consortium name="RefSeq"/>
        </authorList>
    </citation>
    <scope>NUCLEOTIDE SEQUENCE [LARGE SCALE GENOMIC DNA]</scope>
    <source>
        <strain evidence="2">14028-0561.14</strain>
    </source>
</reference>
<evidence type="ECO:0000313" key="2">
    <source>
        <dbReference type="Proteomes" id="UP001652661"/>
    </source>
</evidence>
<dbReference type="RefSeq" id="XP_017026935.3">
    <property type="nucleotide sequence ID" value="XM_017171446.3"/>
</dbReference>
<accession>A0A6P4IF94</accession>
<keyword evidence="2" id="KW-1185">Reference proteome</keyword>
<name>A0A6P4IF94_DROKI</name>